<evidence type="ECO:0000259" key="1">
    <source>
        <dbReference type="Pfam" id="PF16242"/>
    </source>
</evidence>
<dbReference type="Pfam" id="PF16242">
    <property type="entry name" value="Pyrid_ox_like"/>
    <property type="match status" value="1"/>
</dbReference>
<dbReference type="InterPro" id="IPR038725">
    <property type="entry name" value="YdaG_split_barrel_FMN-bd"/>
</dbReference>
<dbReference type="EMBL" id="SIUB01000001">
    <property type="protein sequence ID" value="TBN55196.1"/>
    <property type="molecule type" value="Genomic_DNA"/>
</dbReference>
<dbReference type="Proteomes" id="UP000291613">
    <property type="component" value="Unassembled WGS sequence"/>
</dbReference>
<dbReference type="Gene3D" id="2.30.110.10">
    <property type="entry name" value="Electron Transport, Fmn-binding Protein, Chain A"/>
    <property type="match status" value="1"/>
</dbReference>
<name>A0A4V2JEH0_9HYPH</name>
<keyword evidence="3" id="KW-1185">Reference proteome</keyword>
<dbReference type="PANTHER" id="PTHR34818">
    <property type="entry name" value="PROTEIN BLI-3"/>
    <property type="match status" value="1"/>
</dbReference>
<dbReference type="InterPro" id="IPR012349">
    <property type="entry name" value="Split_barrel_FMN-bd"/>
</dbReference>
<evidence type="ECO:0000313" key="3">
    <source>
        <dbReference type="Proteomes" id="UP000291613"/>
    </source>
</evidence>
<dbReference type="AlphaFoldDB" id="A0A4V2JEH0"/>
<reference evidence="2 3" key="1">
    <citation type="submission" date="2019-02" db="EMBL/GenBank/DDBJ databases">
        <title>Hansschlegelia quercus sp. nov., a novel methylotrophic bacterium from buds of oak (Quercus robur L.).</title>
        <authorList>
            <person name="Agafonova N.V."/>
            <person name="Kaparullina E.N."/>
            <person name="Grouzdev D.S."/>
            <person name="Doronina N.V."/>
        </authorList>
    </citation>
    <scope>NUCLEOTIDE SEQUENCE [LARGE SCALE GENOMIC DNA]</scope>
    <source>
        <strain evidence="2 3">Dub</strain>
    </source>
</reference>
<proteinExistence type="predicted"/>
<comment type="caution">
    <text evidence="2">The sequence shown here is derived from an EMBL/GenBank/DDBJ whole genome shotgun (WGS) entry which is preliminary data.</text>
</comment>
<dbReference type="InterPro" id="IPR052917">
    <property type="entry name" value="Stress-Dev_Protein"/>
</dbReference>
<gene>
    <name evidence="2" type="ORF">EYR15_03410</name>
</gene>
<dbReference type="RefSeq" id="WP_131001447.1">
    <property type="nucleotide sequence ID" value="NZ_JBHSZR010000002.1"/>
</dbReference>
<protein>
    <submittedName>
        <fullName evidence="2">Pyridoxamine 5'-phosphate oxidase</fullName>
    </submittedName>
</protein>
<sequence>MADLTLVDLAKEMKSIDFAMLFTKAESGDLAGRPMSNNGDVEYDGSSFYFTFEQSRTVADIERDATVALSFQGSKGLLGQPPLFVSVEGVAELIRERSAFDRHWTKDLDRWFENGADTPGVVLIKIDAKRIHYWKGEEDGEIIV</sequence>
<dbReference type="PANTHER" id="PTHR34818:SF1">
    <property type="entry name" value="PROTEIN BLI-3"/>
    <property type="match status" value="1"/>
</dbReference>
<dbReference type="SUPFAM" id="SSF50475">
    <property type="entry name" value="FMN-binding split barrel"/>
    <property type="match status" value="1"/>
</dbReference>
<evidence type="ECO:0000313" key="2">
    <source>
        <dbReference type="EMBL" id="TBN55196.1"/>
    </source>
</evidence>
<feature type="domain" description="General stress protein FMN-binding split barrel" evidence="1">
    <location>
        <begin position="9"/>
        <end position="137"/>
    </location>
</feature>
<dbReference type="OrthoDB" id="1432662at2"/>
<organism evidence="2 3">
    <name type="scientific">Hansschlegelia quercus</name>
    <dbReference type="NCBI Taxonomy" id="2528245"/>
    <lineage>
        <taxon>Bacteria</taxon>
        <taxon>Pseudomonadati</taxon>
        <taxon>Pseudomonadota</taxon>
        <taxon>Alphaproteobacteria</taxon>
        <taxon>Hyphomicrobiales</taxon>
        <taxon>Methylopilaceae</taxon>
        <taxon>Hansschlegelia</taxon>
    </lineage>
</organism>
<accession>A0A4V2JEH0</accession>